<dbReference type="RefSeq" id="WP_239678797.1">
    <property type="nucleotide sequence ID" value="NZ_CP070499.1"/>
</dbReference>
<keyword evidence="2" id="KW-0812">Transmembrane</keyword>
<dbReference type="EMBL" id="CP070499">
    <property type="protein sequence ID" value="QSB16573.1"/>
    <property type="molecule type" value="Genomic_DNA"/>
</dbReference>
<feature type="transmembrane region" description="Helical" evidence="2">
    <location>
        <begin position="70"/>
        <end position="96"/>
    </location>
</feature>
<dbReference type="Proteomes" id="UP000662857">
    <property type="component" value="Chromosome"/>
</dbReference>
<evidence type="ECO:0000313" key="4">
    <source>
        <dbReference type="Proteomes" id="UP000662857"/>
    </source>
</evidence>
<feature type="region of interest" description="Disordered" evidence="1">
    <location>
        <begin position="211"/>
        <end position="258"/>
    </location>
</feature>
<sequence length="258" mass="26544">MGQDYAPPSSQRRRPTTVTASFVLLLIVGVGYLLDAVGLLVGLGSYRGQLEDAILESGVSGRVTSGLETFAIVMVVILALVTVVIGATLLVVAFILRRGSNIGRILSWVFGGLTLLCGFGALAAGGFAAPSGLGYLNAHSGGTSGSASFEQRVPEGYPAVYQFYSFLLGLFTIVALILVMVLLALPKSNVYFRRAAPAGYPYPYPYPVPQQPGPYGSYPPPPGPAPAPPPGQPPLPGQPPPGQPPPGQPPPPGPGPGG</sequence>
<feature type="transmembrane region" description="Helical" evidence="2">
    <location>
        <begin position="163"/>
        <end position="185"/>
    </location>
</feature>
<protein>
    <submittedName>
        <fullName evidence="3">Uncharacterized protein</fullName>
    </submittedName>
</protein>
<reference evidence="3" key="1">
    <citation type="submission" date="2021-02" db="EMBL/GenBank/DDBJ databases">
        <title>Natrosporangium hydrolyticum gen. nov., sp. nov, a haloalkaliphilic actinobacterium from a soda solonchak soil.</title>
        <authorList>
            <person name="Sorokin D.Y."/>
            <person name="Khijniak T.V."/>
            <person name="Zakharycheva A.P."/>
            <person name="Boueva O.V."/>
            <person name="Ariskina E.V."/>
            <person name="Hahnke R.L."/>
            <person name="Bunk B."/>
            <person name="Sproer C."/>
            <person name="Schumann P."/>
            <person name="Evtushenko L.I."/>
            <person name="Kublanov I.V."/>
        </authorList>
    </citation>
    <scope>NUCLEOTIDE SEQUENCE</scope>
    <source>
        <strain evidence="3">DSM 106523</strain>
    </source>
</reference>
<evidence type="ECO:0000256" key="1">
    <source>
        <dbReference type="SAM" id="MobiDB-lite"/>
    </source>
</evidence>
<dbReference type="KEGG" id="nhy:JQS43_10010"/>
<organism evidence="3 4">
    <name type="scientific">Natronosporangium hydrolyticum</name>
    <dbReference type="NCBI Taxonomy" id="2811111"/>
    <lineage>
        <taxon>Bacteria</taxon>
        <taxon>Bacillati</taxon>
        <taxon>Actinomycetota</taxon>
        <taxon>Actinomycetes</taxon>
        <taxon>Micromonosporales</taxon>
        <taxon>Micromonosporaceae</taxon>
        <taxon>Natronosporangium</taxon>
    </lineage>
</organism>
<keyword evidence="2" id="KW-1133">Transmembrane helix</keyword>
<evidence type="ECO:0000313" key="3">
    <source>
        <dbReference type="EMBL" id="QSB16573.1"/>
    </source>
</evidence>
<gene>
    <name evidence="3" type="ORF">JQS43_10010</name>
</gene>
<proteinExistence type="predicted"/>
<feature type="transmembrane region" description="Helical" evidence="2">
    <location>
        <begin position="108"/>
        <end position="129"/>
    </location>
</feature>
<dbReference type="AlphaFoldDB" id="A0A895YMN5"/>
<name>A0A895YMN5_9ACTN</name>
<evidence type="ECO:0000256" key="2">
    <source>
        <dbReference type="SAM" id="Phobius"/>
    </source>
</evidence>
<keyword evidence="2" id="KW-0472">Membrane</keyword>
<feature type="transmembrane region" description="Helical" evidence="2">
    <location>
        <begin position="21"/>
        <end position="43"/>
    </location>
</feature>
<keyword evidence="4" id="KW-1185">Reference proteome</keyword>
<accession>A0A895YMN5</accession>